<feature type="domain" description="Tr-type G" evidence="1">
    <location>
        <begin position="4"/>
        <end position="77"/>
    </location>
</feature>
<dbReference type="Gene3D" id="3.40.50.300">
    <property type="entry name" value="P-loop containing nucleotide triphosphate hydrolases"/>
    <property type="match status" value="1"/>
</dbReference>
<dbReference type="InterPro" id="IPR000795">
    <property type="entry name" value="T_Tr_GTP-bd_dom"/>
</dbReference>
<dbReference type="GO" id="GO:0003924">
    <property type="term" value="F:GTPase activity"/>
    <property type="evidence" value="ECO:0007669"/>
    <property type="project" value="InterPro"/>
</dbReference>
<dbReference type="SUPFAM" id="SSF52540">
    <property type="entry name" value="P-loop containing nucleoside triphosphate hydrolases"/>
    <property type="match status" value="1"/>
</dbReference>
<protein>
    <submittedName>
        <fullName evidence="3">Uncharacterized protein</fullName>
    </submittedName>
</protein>
<dbReference type="GO" id="GO:0005829">
    <property type="term" value="C:cytosol"/>
    <property type="evidence" value="ECO:0007669"/>
    <property type="project" value="TreeGrafter"/>
</dbReference>
<dbReference type="PANTHER" id="PTHR43721:SF22">
    <property type="entry name" value="ELONGATION FACTOR TU, MITOCHONDRIAL"/>
    <property type="match status" value="1"/>
</dbReference>
<dbReference type="GO" id="GO:0003746">
    <property type="term" value="F:translation elongation factor activity"/>
    <property type="evidence" value="ECO:0007669"/>
    <property type="project" value="TreeGrafter"/>
</dbReference>
<dbReference type="AlphaFoldDB" id="A0A1F7ZX88"/>
<name>A0A1F7ZX88_9EURO</name>
<dbReference type="EMBL" id="LYCR01000060">
    <property type="protein sequence ID" value="OGM44092.1"/>
    <property type="molecule type" value="Genomic_DNA"/>
</dbReference>
<organism evidence="3 4">
    <name type="scientific">Aspergillus bombycis</name>
    <dbReference type="NCBI Taxonomy" id="109264"/>
    <lineage>
        <taxon>Eukaryota</taxon>
        <taxon>Fungi</taxon>
        <taxon>Dikarya</taxon>
        <taxon>Ascomycota</taxon>
        <taxon>Pezizomycotina</taxon>
        <taxon>Eurotiomycetes</taxon>
        <taxon>Eurotiomycetidae</taxon>
        <taxon>Eurotiales</taxon>
        <taxon>Aspergillaceae</taxon>
        <taxon>Aspergillus</taxon>
    </lineage>
</organism>
<dbReference type="GeneID" id="34450715"/>
<reference evidence="3 4" key="1">
    <citation type="journal article" date="2016" name="Genome Biol. Evol.">
        <title>Draft genome sequence of an aflatoxigenic Aspergillus species, A. bombycis.</title>
        <authorList>
            <person name="Moore G.G."/>
            <person name="Mack B.M."/>
            <person name="Beltz S.B."/>
            <person name="Gilbert M.K."/>
        </authorList>
    </citation>
    <scope>NUCLEOTIDE SEQUENCE [LARGE SCALE GENOMIC DNA]</scope>
    <source>
        <strain evidence="4">NRRL 26010</strain>
    </source>
</reference>
<keyword evidence="4" id="KW-1185">Reference proteome</keyword>
<dbReference type="OrthoDB" id="2067at2759"/>
<dbReference type="Pfam" id="PF03144">
    <property type="entry name" value="GTP_EFTU_D2"/>
    <property type="match status" value="1"/>
</dbReference>
<dbReference type="GO" id="GO:0005525">
    <property type="term" value="F:GTP binding"/>
    <property type="evidence" value="ECO:0007669"/>
    <property type="project" value="InterPro"/>
</dbReference>
<proteinExistence type="predicted"/>
<gene>
    <name evidence="3" type="ORF">ABOM_007325</name>
</gene>
<dbReference type="Gene3D" id="2.40.30.10">
    <property type="entry name" value="Translation factors"/>
    <property type="match status" value="1"/>
</dbReference>
<dbReference type="STRING" id="109264.A0A1F7ZX88"/>
<comment type="caution">
    <text evidence="3">The sequence shown here is derived from an EMBL/GenBank/DDBJ whole genome shotgun (WGS) entry which is preliminary data.</text>
</comment>
<dbReference type="SUPFAM" id="SSF50447">
    <property type="entry name" value="Translation proteins"/>
    <property type="match status" value="1"/>
</dbReference>
<dbReference type="InterPro" id="IPR050055">
    <property type="entry name" value="EF-Tu_GTPase"/>
</dbReference>
<dbReference type="Proteomes" id="UP000179179">
    <property type="component" value="Unassembled WGS sequence"/>
</dbReference>
<dbReference type="InterPro" id="IPR009000">
    <property type="entry name" value="Transl_B-barrel_sf"/>
</dbReference>
<evidence type="ECO:0000313" key="4">
    <source>
        <dbReference type="Proteomes" id="UP000179179"/>
    </source>
</evidence>
<evidence type="ECO:0000259" key="1">
    <source>
        <dbReference type="Pfam" id="PF00009"/>
    </source>
</evidence>
<feature type="domain" description="Translation elongation factor EFTu-like" evidence="2">
    <location>
        <begin position="128"/>
        <end position="170"/>
    </location>
</feature>
<evidence type="ECO:0000313" key="3">
    <source>
        <dbReference type="EMBL" id="OGM44092.1"/>
    </source>
</evidence>
<evidence type="ECO:0000259" key="2">
    <source>
        <dbReference type="Pfam" id="PF03144"/>
    </source>
</evidence>
<dbReference type="Pfam" id="PF00009">
    <property type="entry name" value="GTP_EFTU"/>
    <property type="match status" value="1"/>
</dbReference>
<dbReference type="RefSeq" id="XP_022387809.1">
    <property type="nucleotide sequence ID" value="XM_022534454.1"/>
</dbReference>
<accession>A0A1F7ZX88</accession>
<dbReference type="PANTHER" id="PTHR43721">
    <property type="entry name" value="ELONGATION FACTOR TU-RELATED"/>
    <property type="match status" value="1"/>
</dbReference>
<dbReference type="InterPro" id="IPR027417">
    <property type="entry name" value="P-loop_NTPase"/>
</dbReference>
<dbReference type="InterPro" id="IPR004161">
    <property type="entry name" value="EFTu-like_2"/>
</dbReference>
<sequence>MGRFDSTPEKKVHGATIRAAHIEYETKTRCYGHVDCPEYADHIKNIISGEVQMDGAILVVSATGKRLKQVETKVRELLRTYDYPGNDVPIIKSSAHQALDAYITEPEQAVTGPFLVPVEETFPTADRGHHATGRVERGVIRIGDKVEIVGMSGTARTVCMGVEMFRKSLDMGQAVHGFQSGSVRAERG</sequence>